<proteinExistence type="predicted"/>
<keyword evidence="1" id="KW-0106">Calcium</keyword>
<dbReference type="NCBIfam" id="NF012211">
    <property type="entry name" value="tand_rpt_95"/>
    <property type="match status" value="1"/>
</dbReference>
<dbReference type="Proteomes" id="UP001268089">
    <property type="component" value="Unassembled WGS sequence"/>
</dbReference>
<dbReference type="SMART" id="SM00736">
    <property type="entry name" value="CADG"/>
    <property type="match status" value="1"/>
</dbReference>
<comment type="caution">
    <text evidence="4">The sequence shown here is derived from an EMBL/GenBank/DDBJ whole genome shotgun (WGS) entry which is preliminary data.</text>
</comment>
<dbReference type="PROSITE" id="PS00330">
    <property type="entry name" value="HEMOLYSIN_CALCIUM"/>
    <property type="match status" value="3"/>
</dbReference>
<name>A0ABU1ZTE0_9BURK</name>
<evidence type="ECO:0000313" key="4">
    <source>
        <dbReference type="EMBL" id="MDR7308817.1"/>
    </source>
</evidence>
<dbReference type="PRINTS" id="PR00313">
    <property type="entry name" value="CABNDNGRPT"/>
</dbReference>
<dbReference type="Pfam" id="PF06594">
    <property type="entry name" value="HCBP_related"/>
    <property type="match status" value="1"/>
</dbReference>
<dbReference type="Pfam" id="PF05345">
    <property type="entry name" value="He_PIG"/>
    <property type="match status" value="1"/>
</dbReference>
<dbReference type="InterPro" id="IPR010221">
    <property type="entry name" value="VCBS_dom"/>
</dbReference>
<dbReference type="InterPro" id="IPR011049">
    <property type="entry name" value="Serralysin-like_metalloprot_C"/>
</dbReference>
<feature type="compositionally biased region" description="Gly residues" evidence="2">
    <location>
        <begin position="918"/>
        <end position="931"/>
    </location>
</feature>
<feature type="domain" description="Dystroglycan-type cadherin-like" evidence="3">
    <location>
        <begin position="1836"/>
        <end position="1940"/>
    </location>
</feature>
<dbReference type="Gene3D" id="2.150.10.10">
    <property type="entry name" value="Serralysin-like metalloprotease, C-terminal"/>
    <property type="match status" value="1"/>
</dbReference>
<evidence type="ECO:0000259" key="3">
    <source>
        <dbReference type="SMART" id="SM00736"/>
    </source>
</evidence>
<dbReference type="InterPro" id="IPR040853">
    <property type="entry name" value="RapA2_cadherin-like"/>
</dbReference>
<dbReference type="Gene3D" id="2.60.40.10">
    <property type="entry name" value="Immunoglobulins"/>
    <property type="match status" value="5"/>
</dbReference>
<dbReference type="Pfam" id="PF17803">
    <property type="entry name" value="Cadherin_4"/>
    <property type="match status" value="4"/>
</dbReference>
<dbReference type="Pfam" id="PF00353">
    <property type="entry name" value="HemolysinCabind"/>
    <property type="match status" value="3"/>
</dbReference>
<dbReference type="InterPro" id="IPR010566">
    <property type="entry name" value="Haemolys_ca-bd"/>
</dbReference>
<dbReference type="InterPro" id="IPR013783">
    <property type="entry name" value="Ig-like_fold"/>
</dbReference>
<reference evidence="4 5" key="1">
    <citation type="submission" date="2023-07" db="EMBL/GenBank/DDBJ databases">
        <title>Sorghum-associated microbial communities from plants grown in Nebraska, USA.</title>
        <authorList>
            <person name="Schachtman D."/>
        </authorList>
    </citation>
    <scope>NUCLEOTIDE SEQUENCE [LARGE SCALE GENOMIC DNA]</scope>
    <source>
        <strain evidence="4 5">BE308</strain>
    </source>
</reference>
<dbReference type="RefSeq" id="WP_310346717.1">
    <property type="nucleotide sequence ID" value="NZ_JAVDXO010000014.1"/>
</dbReference>
<evidence type="ECO:0000256" key="1">
    <source>
        <dbReference type="ARBA" id="ARBA00022837"/>
    </source>
</evidence>
<feature type="region of interest" description="Disordered" evidence="2">
    <location>
        <begin position="817"/>
        <end position="937"/>
    </location>
</feature>
<dbReference type="EMBL" id="JAVDXO010000014">
    <property type="protein sequence ID" value="MDR7308817.1"/>
    <property type="molecule type" value="Genomic_DNA"/>
</dbReference>
<dbReference type="PANTHER" id="PTHR39431:SF1">
    <property type="entry name" value="FRPA_C-RELATED PROTEIN"/>
    <property type="match status" value="1"/>
</dbReference>
<organism evidence="4 5">
    <name type="scientific">Rhodoferax saidenbachensis</name>
    <dbReference type="NCBI Taxonomy" id="1484693"/>
    <lineage>
        <taxon>Bacteria</taxon>
        <taxon>Pseudomonadati</taxon>
        <taxon>Pseudomonadota</taxon>
        <taxon>Betaproteobacteria</taxon>
        <taxon>Burkholderiales</taxon>
        <taxon>Comamonadaceae</taxon>
        <taxon>Rhodoferax</taxon>
    </lineage>
</organism>
<gene>
    <name evidence="4" type="ORF">J2X15_004139</name>
</gene>
<dbReference type="InterPro" id="IPR018511">
    <property type="entry name" value="Hemolysin-typ_Ca-bd_CS"/>
</dbReference>
<protein>
    <submittedName>
        <fullName evidence="4">VCBS repeat-containing protein</fullName>
    </submittedName>
</protein>
<dbReference type="InterPro" id="IPR001343">
    <property type="entry name" value="Hemolysn_Ca-bd"/>
</dbReference>
<dbReference type="SUPFAM" id="SSF51120">
    <property type="entry name" value="beta-Roll"/>
    <property type="match status" value="2"/>
</dbReference>
<accession>A0ABU1ZTE0</accession>
<sequence>MPISKQEALDLIKQNPEQYSTLDSLRLLANQLSIDATGKFTILYSGPLGDLKTMALVNAFIDAHEDIRLIDNTERAEFLKSPDFIQAVANAVTAETDNFTTPENVLSDQSNLGNKFLYDPKEGEWARASDSFSLATKGPIFTLTADANPARTFTQVELLNSLEGIGGSSINKIPNEVFVEIFKTQLAAYSADPLTASQAAELATLDVNKAVAATSLDIVKNIKVGLVDGRLVVDTTSLTDPALNYVGRPIEANAIEVRNFVSLDKISADGQVNATEGLQLIKKNTISLSVEPGLSVGGAATASEYMLSLGAEGLVKLANKAGALAVALEGAHAIVDAQQAIAAGDEVGGREIIADAVTKIESALAGAAIGTEVTAAYFFWLEAVPVWGQAAHVVVTLAGGVGGAVLGAEGQQKVKQILTKAMEHGVGVTSDPMGADDAKSIMDAVASIAVATTKPDYGFSDLAGGGRGFINSPLVAPSPERISASYVDSMGANSHGVTIKAGGTISDAWAVQKALGNNFTLEEFSRAILATNPDITNINQVSAGQTVNIPEKLADGSTTYHYTGGVSINSNPANGDYHMVVPSGSGLTTIYSRTADDNALGGEGYTVKVTTMRGEAVVNETIGRLASLDGPYITLVKRSLEPDANGNMGYVYSDLLNSNADNTSVVDISILDAANASSDPIGTLANALTGQDTTQTNTGLERTPDGDQVFRDDEGSTLIMHTDPVTGVTTYSSTPAPDSNLLGTGLGNPAFTSATSTTVTVSPDGTRGLVYGYANGMNMTATQRPDGTFAYTSHTIVNGYPAVQAIWTSADGKPITSRDGSPVLGTVISGGVPSKSNGPIGSEYPNPVPPPAGPIGSEYPNPVPPPAGPIGSEYPNPVPPPAGPIGSEYPNPVPPPAGPIGSEYPNPVPPSSPPSEGGDAGGGGDTGGGGSSDPILIDLDGDGVELIARHASGVYFDSLGDGLLHHTGWVGKDDAIVVEDLNGDGKITLGSEVAFAMRTTATDSDLEALISLHDTDGDAQITADDAGIENLRLWKDSNSNGVTDAGELLTFEQAGLVSISGQRRIVNYNTGDANISAMSTATFEISGQASTRAVADMSFQVEAAAFRSVSTDADGNAIATTIDGRVLLQAHTALNTTLSSALDGAVGSAQADVIAATKATSIFGGADDDVIYGSSQDDWLQGDAGKDILVGGEGNDTLVIDSEDNTMFVQGGKGFDTVIVEGTGGVTLDMTLSTVELAYGGDGNDVFTNSGVGSVLMSGGTGDDTLTGGAGADMLRGDAGNDILEGGAGNDVLMGGAGNDTYILRVGTGTDTLLDTSGIDRVLVRGALSAEDIQLTRRDQDVIVTIVGTTDALVLTNWFGNAAGQNSAALIESIQFENGSSAIDASYINGLLGNHTPTVTADAVALNEDGVTLATGNVLANDSDVDLPVDSRQHLSVASSGTMDGTYGKLQLNADGSYSYMLNNDAAVVQSMGRNATVTDTFSYTVQDNAVDNKSVTSNLTIAIQGTNDGPQVNGDVTQVKEDATISATGNVLGNDTDVDIGDTLSVANAGVLQGTYGDLTLQANGSYSYVLKSTQANVQSLREGQQVVDSFNYTATDGLATSNAVLNVTVTGTNDGPQAWGDVAQVTEDTAVSAIGNVLGNDTDIDIGDTLSVSTAGVLHGTYGDLTLQTDGSYRYDLKNAQANVQGLRGGQTVVDSFNYTATDGITTSSSVLNVSVNGTDDAPVAFADAGAVQEDATTPVTGNVLTNDSDLDQGTVLQLVNTGTLVGQYGTLTLNANGGYSYVLNNASSAVQSLGVGQTLVDQFSYAVKDDSPQPLTASSTLAITITGTNDAPTVASVIGAQAARETQVFSYTVPAETFADVDNGDGLIYSALAVNATGGTQPLPSWLSFNATTRTFSGTPGSAAGGSFDFQVTATDGSGASVSTRFTLDITDEFAGVGASINVITGTSANDTLNGTRLDETLIGNAGADTMVGGAGNDTYYVDANTDVVVEAVNEGIDTIVSS</sequence>
<evidence type="ECO:0000313" key="5">
    <source>
        <dbReference type="Proteomes" id="UP001268089"/>
    </source>
</evidence>
<dbReference type="NCBIfam" id="TIGR01965">
    <property type="entry name" value="VCBS_repeat"/>
    <property type="match status" value="4"/>
</dbReference>
<feature type="non-terminal residue" evidence="4">
    <location>
        <position position="2006"/>
    </location>
</feature>
<dbReference type="InterPro" id="IPR006644">
    <property type="entry name" value="Cadg"/>
</dbReference>
<dbReference type="InterPro" id="IPR015919">
    <property type="entry name" value="Cadherin-like_sf"/>
</dbReference>
<evidence type="ECO:0000256" key="2">
    <source>
        <dbReference type="SAM" id="MobiDB-lite"/>
    </source>
</evidence>
<keyword evidence="5" id="KW-1185">Reference proteome</keyword>
<dbReference type="PANTHER" id="PTHR39431">
    <property type="entry name" value="FRPA/C-RELATED PROTEIN"/>
    <property type="match status" value="1"/>
</dbReference>
<dbReference type="SUPFAM" id="SSF49313">
    <property type="entry name" value="Cadherin-like"/>
    <property type="match status" value="1"/>
</dbReference>